<evidence type="ECO:0000256" key="2">
    <source>
        <dbReference type="ARBA" id="ARBA00023012"/>
    </source>
</evidence>
<dbReference type="Proteomes" id="UP000003688">
    <property type="component" value="Unassembled WGS sequence"/>
</dbReference>
<dbReference type="SUPFAM" id="SSF52172">
    <property type="entry name" value="CheY-like"/>
    <property type="match status" value="1"/>
</dbReference>
<keyword evidence="2" id="KW-0902">Two-component regulatory system</keyword>
<evidence type="ECO:0000256" key="5">
    <source>
        <dbReference type="ARBA" id="ARBA00023163"/>
    </source>
</evidence>
<feature type="domain" description="OmpR/PhoB-type" evidence="9">
    <location>
        <begin position="124"/>
        <end position="222"/>
    </location>
</feature>
<dbReference type="STRING" id="320771.Cflav_PD4247"/>
<dbReference type="InterPro" id="IPR001867">
    <property type="entry name" value="OmpR/PhoB-type_DNA-bd"/>
</dbReference>
<dbReference type="CDD" id="cd00383">
    <property type="entry name" value="trans_reg_C"/>
    <property type="match status" value="1"/>
</dbReference>
<dbReference type="Gene3D" id="3.40.50.2300">
    <property type="match status" value="1"/>
</dbReference>
<dbReference type="SMART" id="SM00448">
    <property type="entry name" value="REC"/>
    <property type="match status" value="1"/>
</dbReference>
<proteinExistence type="predicted"/>
<dbReference type="PROSITE" id="PS51755">
    <property type="entry name" value="OMPR_PHOB"/>
    <property type="match status" value="1"/>
</dbReference>
<dbReference type="Pfam" id="PF00486">
    <property type="entry name" value="Trans_reg_C"/>
    <property type="match status" value="1"/>
</dbReference>
<evidence type="ECO:0000259" key="9">
    <source>
        <dbReference type="PROSITE" id="PS51755"/>
    </source>
</evidence>
<comment type="caution">
    <text evidence="10">The sequence shown here is derived from an EMBL/GenBank/DDBJ whole genome shotgun (WGS) entry which is preliminary data.</text>
</comment>
<dbReference type="InterPro" id="IPR011006">
    <property type="entry name" value="CheY-like_superfamily"/>
</dbReference>
<sequence length="226" mass="25477">MRLLLVEDEKKVAEFVARGLRAERFAVDVCNDGLSGYEMASTYNYDLMILDLMLPTLSGTEILKRLRKQSSQVPVLVLTARDGMAEKIENFEAGADDYLTKPFAFAELLVRVKALLRRGTANRSSVLHVGDLEIDRLTQQVRRGGKKIDLTSKEYGLLEYLAANAGRVLSRTMIVEHVWDESFEGLTNIVDVYVRHLRSKVDSGYPCKLIRTVRGVGYSVSDERET</sequence>
<feature type="DNA-binding region" description="OmpR/PhoB-type" evidence="7">
    <location>
        <begin position="124"/>
        <end position="222"/>
    </location>
</feature>
<organism evidence="10 11">
    <name type="scientific">Pedosphaera parvula (strain Ellin514)</name>
    <dbReference type="NCBI Taxonomy" id="320771"/>
    <lineage>
        <taxon>Bacteria</taxon>
        <taxon>Pseudomonadati</taxon>
        <taxon>Verrucomicrobiota</taxon>
        <taxon>Pedosphaerae</taxon>
        <taxon>Pedosphaerales</taxon>
        <taxon>Pedosphaeraceae</taxon>
        <taxon>Pedosphaera</taxon>
    </lineage>
</organism>
<accession>B9XF71</accession>
<evidence type="ECO:0000256" key="1">
    <source>
        <dbReference type="ARBA" id="ARBA00022553"/>
    </source>
</evidence>
<feature type="modified residue" description="4-aspartylphosphate" evidence="6">
    <location>
        <position position="51"/>
    </location>
</feature>
<evidence type="ECO:0000256" key="4">
    <source>
        <dbReference type="ARBA" id="ARBA00023125"/>
    </source>
</evidence>
<dbReference type="CDD" id="cd19935">
    <property type="entry name" value="REC_OmpR_CusR-like"/>
    <property type="match status" value="1"/>
</dbReference>
<dbReference type="GO" id="GO:0000976">
    <property type="term" value="F:transcription cis-regulatory region binding"/>
    <property type="evidence" value="ECO:0007669"/>
    <property type="project" value="TreeGrafter"/>
</dbReference>
<keyword evidence="3" id="KW-0805">Transcription regulation</keyword>
<dbReference type="PROSITE" id="PS50110">
    <property type="entry name" value="RESPONSE_REGULATORY"/>
    <property type="match status" value="1"/>
</dbReference>
<dbReference type="GO" id="GO:0032993">
    <property type="term" value="C:protein-DNA complex"/>
    <property type="evidence" value="ECO:0007669"/>
    <property type="project" value="TreeGrafter"/>
</dbReference>
<dbReference type="PANTHER" id="PTHR48111:SF22">
    <property type="entry name" value="REGULATOR OF RPOS"/>
    <property type="match status" value="1"/>
</dbReference>
<dbReference type="InterPro" id="IPR039420">
    <property type="entry name" value="WalR-like"/>
</dbReference>
<gene>
    <name evidence="10" type="ORF">Cflav_PD4247</name>
</gene>
<dbReference type="SUPFAM" id="SSF46894">
    <property type="entry name" value="C-terminal effector domain of the bipartite response regulators"/>
    <property type="match status" value="1"/>
</dbReference>
<dbReference type="GO" id="GO:0005829">
    <property type="term" value="C:cytosol"/>
    <property type="evidence" value="ECO:0007669"/>
    <property type="project" value="TreeGrafter"/>
</dbReference>
<protein>
    <submittedName>
        <fullName evidence="10">Two component transcriptional regulator, winged helix family</fullName>
    </submittedName>
</protein>
<reference evidence="10 11" key="1">
    <citation type="journal article" date="2011" name="J. Bacteriol.">
        <title>Genome sequence of 'Pedosphaera parvula' Ellin514, an aerobic Verrucomicrobial isolate from pasture soil.</title>
        <authorList>
            <person name="Kant R."/>
            <person name="van Passel M.W."/>
            <person name="Sangwan P."/>
            <person name="Palva A."/>
            <person name="Lucas S."/>
            <person name="Copeland A."/>
            <person name="Lapidus A."/>
            <person name="Glavina Del Rio T."/>
            <person name="Dalin E."/>
            <person name="Tice H."/>
            <person name="Bruce D."/>
            <person name="Goodwin L."/>
            <person name="Pitluck S."/>
            <person name="Chertkov O."/>
            <person name="Larimer F.W."/>
            <person name="Land M.L."/>
            <person name="Hauser L."/>
            <person name="Brettin T.S."/>
            <person name="Detter J.C."/>
            <person name="Han S."/>
            <person name="de Vos W.M."/>
            <person name="Janssen P.H."/>
            <person name="Smidt H."/>
        </authorList>
    </citation>
    <scope>NUCLEOTIDE SEQUENCE [LARGE SCALE GENOMIC DNA]</scope>
    <source>
        <strain evidence="10 11">Ellin514</strain>
    </source>
</reference>
<evidence type="ECO:0000313" key="11">
    <source>
        <dbReference type="Proteomes" id="UP000003688"/>
    </source>
</evidence>
<dbReference type="Gene3D" id="6.10.250.690">
    <property type="match status" value="1"/>
</dbReference>
<evidence type="ECO:0000256" key="7">
    <source>
        <dbReference type="PROSITE-ProRule" id="PRU01091"/>
    </source>
</evidence>
<dbReference type="AlphaFoldDB" id="B9XF71"/>
<dbReference type="FunFam" id="3.40.50.2300:FF:000002">
    <property type="entry name" value="DNA-binding response regulator PhoP"/>
    <property type="match status" value="1"/>
</dbReference>
<dbReference type="GO" id="GO:0006355">
    <property type="term" value="P:regulation of DNA-templated transcription"/>
    <property type="evidence" value="ECO:0007669"/>
    <property type="project" value="InterPro"/>
</dbReference>
<dbReference type="EMBL" id="ABOX02000009">
    <property type="protein sequence ID" value="EEF61569.1"/>
    <property type="molecule type" value="Genomic_DNA"/>
</dbReference>
<evidence type="ECO:0000259" key="8">
    <source>
        <dbReference type="PROSITE" id="PS50110"/>
    </source>
</evidence>
<dbReference type="PANTHER" id="PTHR48111">
    <property type="entry name" value="REGULATOR OF RPOS"/>
    <property type="match status" value="1"/>
</dbReference>
<dbReference type="OrthoDB" id="9790454at2"/>
<dbReference type="Pfam" id="PF00072">
    <property type="entry name" value="Response_reg"/>
    <property type="match status" value="1"/>
</dbReference>
<evidence type="ECO:0000313" key="10">
    <source>
        <dbReference type="EMBL" id="EEF61569.1"/>
    </source>
</evidence>
<dbReference type="InterPro" id="IPR036388">
    <property type="entry name" value="WH-like_DNA-bd_sf"/>
</dbReference>
<dbReference type="FunFam" id="1.10.10.10:FF:000005">
    <property type="entry name" value="Two-component system response regulator"/>
    <property type="match status" value="1"/>
</dbReference>
<feature type="domain" description="Response regulatory" evidence="8">
    <location>
        <begin position="2"/>
        <end position="116"/>
    </location>
</feature>
<keyword evidence="5" id="KW-0804">Transcription</keyword>
<dbReference type="InterPro" id="IPR016032">
    <property type="entry name" value="Sig_transdc_resp-reg_C-effctor"/>
</dbReference>
<keyword evidence="11" id="KW-1185">Reference proteome</keyword>
<keyword evidence="1 6" id="KW-0597">Phosphoprotein</keyword>
<keyword evidence="4 7" id="KW-0238">DNA-binding</keyword>
<dbReference type="RefSeq" id="WP_007414461.1">
    <property type="nucleotide sequence ID" value="NZ_ABOX02000009.1"/>
</dbReference>
<evidence type="ECO:0000256" key="3">
    <source>
        <dbReference type="ARBA" id="ARBA00023015"/>
    </source>
</evidence>
<evidence type="ECO:0000256" key="6">
    <source>
        <dbReference type="PROSITE-ProRule" id="PRU00169"/>
    </source>
</evidence>
<dbReference type="InterPro" id="IPR001789">
    <property type="entry name" value="Sig_transdc_resp-reg_receiver"/>
</dbReference>
<name>B9XF71_PEDPL</name>
<dbReference type="Gene3D" id="1.10.10.10">
    <property type="entry name" value="Winged helix-like DNA-binding domain superfamily/Winged helix DNA-binding domain"/>
    <property type="match status" value="1"/>
</dbReference>
<dbReference type="GO" id="GO:0000156">
    <property type="term" value="F:phosphorelay response regulator activity"/>
    <property type="evidence" value="ECO:0007669"/>
    <property type="project" value="TreeGrafter"/>
</dbReference>
<dbReference type="SMART" id="SM00862">
    <property type="entry name" value="Trans_reg_C"/>
    <property type="match status" value="1"/>
</dbReference>